<organism evidence="1 2">
    <name type="scientific">Pyrrhoderma noxium</name>
    <dbReference type="NCBI Taxonomy" id="2282107"/>
    <lineage>
        <taxon>Eukaryota</taxon>
        <taxon>Fungi</taxon>
        <taxon>Dikarya</taxon>
        <taxon>Basidiomycota</taxon>
        <taxon>Agaricomycotina</taxon>
        <taxon>Agaricomycetes</taxon>
        <taxon>Hymenochaetales</taxon>
        <taxon>Hymenochaetaceae</taxon>
        <taxon>Pyrrhoderma</taxon>
    </lineage>
</organism>
<dbReference type="Proteomes" id="UP000217199">
    <property type="component" value="Unassembled WGS sequence"/>
</dbReference>
<proteinExistence type="predicted"/>
<dbReference type="AlphaFoldDB" id="A0A286UM98"/>
<dbReference type="InParanoid" id="A0A286UM98"/>
<protein>
    <submittedName>
        <fullName evidence="1">Uncharacterized protein</fullName>
    </submittedName>
</protein>
<gene>
    <name evidence="1" type="ORF">PNOK_0335000</name>
</gene>
<evidence type="ECO:0000313" key="2">
    <source>
        <dbReference type="Proteomes" id="UP000217199"/>
    </source>
</evidence>
<reference evidence="1 2" key="1">
    <citation type="journal article" date="2017" name="Mol. Ecol.">
        <title>Comparative and population genomic landscape of Phellinus noxius: A hypervariable fungus causing root rot in trees.</title>
        <authorList>
            <person name="Chung C.L."/>
            <person name="Lee T.J."/>
            <person name="Akiba M."/>
            <person name="Lee H.H."/>
            <person name="Kuo T.H."/>
            <person name="Liu D."/>
            <person name="Ke H.M."/>
            <person name="Yokoi T."/>
            <person name="Roa M.B."/>
            <person name="Lu M.J."/>
            <person name="Chang Y.Y."/>
            <person name="Ann P.J."/>
            <person name="Tsai J.N."/>
            <person name="Chen C.Y."/>
            <person name="Tzean S.S."/>
            <person name="Ota Y."/>
            <person name="Hattori T."/>
            <person name="Sahashi N."/>
            <person name="Liou R.F."/>
            <person name="Kikuchi T."/>
            <person name="Tsai I.J."/>
        </authorList>
    </citation>
    <scope>NUCLEOTIDE SEQUENCE [LARGE SCALE GENOMIC DNA]</scope>
    <source>
        <strain evidence="1 2">FFPRI411160</strain>
    </source>
</reference>
<evidence type="ECO:0000313" key="1">
    <source>
        <dbReference type="EMBL" id="PAV20723.1"/>
    </source>
</evidence>
<accession>A0A286UM98</accession>
<name>A0A286UM98_9AGAM</name>
<comment type="caution">
    <text evidence="1">The sequence shown here is derived from an EMBL/GenBank/DDBJ whole genome shotgun (WGS) entry which is preliminary data.</text>
</comment>
<keyword evidence="2" id="KW-1185">Reference proteome</keyword>
<sequence length="86" mass="9593">MLKRPWRAQVDKSEVEYRGVVARPSTHIRPAPSVILRSPPPPDPGSVLHVLCQQRTSSFLISHSLASCLLINSGYSRLVIPKLFPH</sequence>
<dbReference type="EMBL" id="NBII01000003">
    <property type="protein sequence ID" value="PAV20723.1"/>
    <property type="molecule type" value="Genomic_DNA"/>
</dbReference>